<proteinExistence type="predicted"/>
<reference evidence="8" key="1">
    <citation type="journal article" date="2013" name="Genome Biol.">
        <title>Draft genome of the mountain pine beetle, Dendroctonus ponderosae Hopkins, a major forest pest.</title>
        <authorList>
            <person name="Keeling C.I."/>
            <person name="Yuen M.M."/>
            <person name="Liao N.Y."/>
            <person name="Docking T.R."/>
            <person name="Chan S.K."/>
            <person name="Taylor G.A."/>
            <person name="Palmquist D.L."/>
            <person name="Jackman S.D."/>
            <person name="Nguyen A."/>
            <person name="Li M."/>
            <person name="Henderson H."/>
            <person name="Janes J.K."/>
            <person name="Zhao Y."/>
            <person name="Pandoh P."/>
            <person name="Moore R."/>
            <person name="Sperling F.A."/>
            <person name="Huber D.P."/>
            <person name="Birol I."/>
            <person name="Jones S.J."/>
            <person name="Bohlmann J."/>
        </authorList>
    </citation>
    <scope>NUCLEOTIDE SEQUENCE</scope>
</reference>
<dbReference type="InterPro" id="IPR011701">
    <property type="entry name" value="MFS"/>
</dbReference>
<feature type="transmembrane region" description="Helical" evidence="5">
    <location>
        <begin position="83"/>
        <end position="100"/>
    </location>
</feature>
<dbReference type="InterPro" id="IPR036259">
    <property type="entry name" value="MFS_trans_sf"/>
</dbReference>
<dbReference type="FunFam" id="1.20.1250.20:FF:000532">
    <property type="entry name" value="SLC (SoLute Carrier) homolog"/>
    <property type="match status" value="1"/>
</dbReference>
<protein>
    <recommendedName>
        <fullName evidence="6">Major facilitator superfamily (MFS) profile domain-containing protein</fullName>
    </recommendedName>
</protein>
<dbReference type="SUPFAM" id="SSF103473">
    <property type="entry name" value="MFS general substrate transporter"/>
    <property type="match status" value="1"/>
</dbReference>
<evidence type="ECO:0000256" key="2">
    <source>
        <dbReference type="ARBA" id="ARBA00022692"/>
    </source>
</evidence>
<dbReference type="PROSITE" id="PS00217">
    <property type="entry name" value="SUGAR_TRANSPORT_2"/>
    <property type="match status" value="1"/>
</dbReference>
<keyword evidence="8" id="KW-1185">Reference proteome</keyword>
<keyword evidence="3 5" id="KW-1133">Transmembrane helix</keyword>
<dbReference type="GO" id="GO:0006820">
    <property type="term" value="P:monoatomic anion transport"/>
    <property type="evidence" value="ECO:0007669"/>
    <property type="project" value="TreeGrafter"/>
</dbReference>
<keyword evidence="4 5" id="KW-0472">Membrane</keyword>
<dbReference type="InterPro" id="IPR005829">
    <property type="entry name" value="Sugar_transporter_CS"/>
</dbReference>
<evidence type="ECO:0000256" key="1">
    <source>
        <dbReference type="ARBA" id="ARBA00004141"/>
    </source>
</evidence>
<feature type="transmembrane region" description="Helical" evidence="5">
    <location>
        <begin position="342"/>
        <end position="361"/>
    </location>
</feature>
<evidence type="ECO:0000256" key="3">
    <source>
        <dbReference type="ARBA" id="ARBA00022989"/>
    </source>
</evidence>
<dbReference type="AlphaFoldDB" id="A0AAR5PCW3"/>
<dbReference type="InterPro" id="IPR020846">
    <property type="entry name" value="MFS_dom"/>
</dbReference>
<dbReference type="GO" id="GO:0016020">
    <property type="term" value="C:membrane"/>
    <property type="evidence" value="ECO:0007669"/>
    <property type="project" value="UniProtKB-SubCell"/>
</dbReference>
<dbReference type="PANTHER" id="PTHR11662">
    <property type="entry name" value="SOLUTE CARRIER FAMILY 17"/>
    <property type="match status" value="1"/>
</dbReference>
<feature type="domain" description="Major facilitator superfamily (MFS) profile" evidence="6">
    <location>
        <begin position="36"/>
        <end position="460"/>
    </location>
</feature>
<feature type="transmembrane region" description="Helical" evidence="5">
    <location>
        <begin position="304"/>
        <end position="322"/>
    </location>
</feature>
<feature type="transmembrane region" description="Helical" evidence="5">
    <location>
        <begin position="368"/>
        <end position="392"/>
    </location>
</feature>
<dbReference type="Pfam" id="PF07690">
    <property type="entry name" value="MFS_1"/>
    <property type="match status" value="1"/>
</dbReference>
<organism evidence="7 8">
    <name type="scientific">Dendroctonus ponderosae</name>
    <name type="common">Mountain pine beetle</name>
    <dbReference type="NCBI Taxonomy" id="77166"/>
    <lineage>
        <taxon>Eukaryota</taxon>
        <taxon>Metazoa</taxon>
        <taxon>Ecdysozoa</taxon>
        <taxon>Arthropoda</taxon>
        <taxon>Hexapoda</taxon>
        <taxon>Insecta</taxon>
        <taxon>Pterygota</taxon>
        <taxon>Neoptera</taxon>
        <taxon>Endopterygota</taxon>
        <taxon>Coleoptera</taxon>
        <taxon>Polyphaga</taxon>
        <taxon>Cucujiformia</taxon>
        <taxon>Curculionidae</taxon>
        <taxon>Scolytinae</taxon>
        <taxon>Dendroctonus</taxon>
    </lineage>
</organism>
<reference evidence="7" key="2">
    <citation type="submission" date="2024-08" db="UniProtKB">
        <authorList>
            <consortium name="EnsemblMetazoa"/>
        </authorList>
    </citation>
    <scope>IDENTIFICATION</scope>
</reference>
<dbReference type="EnsemblMetazoa" id="XM_019903350.1">
    <property type="protein sequence ID" value="XP_019758909.1"/>
    <property type="gene ID" value="LOC109536899"/>
</dbReference>
<sequence length="486" mass="53166">MFPEKVRIGQQENKAELVNGIYTGNKGPLFGARHVQILLLSYCVLIGIATRGSFAVQIVAMTAQNSSSSNPDIPTYYDWKNSNIILSSFYWLYVVSNLVAAPLEKKFGPKWFFLGAIFLNCLAYTLLPAIAALFGEFGALACRLLQGLGEGFMFPTQQVILGQWAPAEERSRSIIAINTGSTIGSMLSSIIPGYLSTTWWGWPSSFYVIGAMGMLWCVLFLVFGRNSPASHPKITAEEKRYIQMSLNQEHTTEVPIPLKQMATSVPVLCNVVAQIGIAWSNNMALTEYASYLDKVMNFDIKSNGLYSAIPPGMALIAGLIFGPASDYAIMHNYLSTVNSRRLFHLIGGTGISISIVSLSFLDQSQKYMAILLMVCIYVSQSAMACGNVTNMIDLSPRFAGIIFGSSNAVGQSIGLFAPILVQLIVTHESDITQWRIVFIITAGIIMGTSIVFVIFASGDRQPWDGPADPNEPYSVRQKKISVISMT</sequence>
<dbReference type="Proteomes" id="UP000019118">
    <property type="component" value="Unassembled WGS sequence"/>
</dbReference>
<feature type="transmembrane region" description="Helical" evidence="5">
    <location>
        <begin position="436"/>
        <end position="456"/>
    </location>
</feature>
<dbReference type="PROSITE" id="PS50850">
    <property type="entry name" value="MFS"/>
    <property type="match status" value="1"/>
</dbReference>
<evidence type="ECO:0000256" key="5">
    <source>
        <dbReference type="SAM" id="Phobius"/>
    </source>
</evidence>
<feature type="transmembrane region" description="Helical" evidence="5">
    <location>
        <begin position="398"/>
        <end position="424"/>
    </location>
</feature>
<dbReference type="InterPro" id="IPR050382">
    <property type="entry name" value="MFS_Na/Anion_cotransporter"/>
</dbReference>
<feature type="transmembrane region" description="Helical" evidence="5">
    <location>
        <begin position="204"/>
        <end position="223"/>
    </location>
</feature>
<evidence type="ECO:0000313" key="7">
    <source>
        <dbReference type="EnsemblMetazoa" id="XP_019758909.1"/>
    </source>
</evidence>
<feature type="transmembrane region" description="Helical" evidence="5">
    <location>
        <begin position="37"/>
        <end position="63"/>
    </location>
</feature>
<evidence type="ECO:0000259" key="6">
    <source>
        <dbReference type="PROSITE" id="PS50850"/>
    </source>
</evidence>
<evidence type="ECO:0000256" key="4">
    <source>
        <dbReference type="ARBA" id="ARBA00023136"/>
    </source>
</evidence>
<keyword evidence="2 5" id="KW-0812">Transmembrane</keyword>
<dbReference type="Gene3D" id="1.20.1250.20">
    <property type="entry name" value="MFS general substrate transporter like domains"/>
    <property type="match status" value="2"/>
</dbReference>
<comment type="subcellular location">
    <subcellularLocation>
        <location evidence="1">Membrane</location>
        <topology evidence="1">Multi-pass membrane protein</topology>
    </subcellularLocation>
</comment>
<dbReference type="GO" id="GO:0022857">
    <property type="term" value="F:transmembrane transporter activity"/>
    <property type="evidence" value="ECO:0007669"/>
    <property type="project" value="InterPro"/>
</dbReference>
<name>A0AAR5PCW3_DENPD</name>
<accession>A0AAR5PCW3</accession>
<feature type="transmembrane region" description="Helical" evidence="5">
    <location>
        <begin position="112"/>
        <end position="134"/>
    </location>
</feature>
<evidence type="ECO:0000313" key="8">
    <source>
        <dbReference type="Proteomes" id="UP000019118"/>
    </source>
</evidence>
<dbReference type="PANTHER" id="PTHR11662:SF280">
    <property type="entry name" value="FI21844P1-RELATED"/>
    <property type="match status" value="1"/>
</dbReference>